<dbReference type="OrthoDB" id="10449754at2759"/>
<accession>A0A0V1LW32</accession>
<reference evidence="1 2" key="1">
    <citation type="submission" date="2015-05" db="EMBL/GenBank/DDBJ databases">
        <title>Evolution of Trichinella species and genotypes.</title>
        <authorList>
            <person name="Korhonen P.K."/>
            <person name="Edoardo P."/>
            <person name="Giuseppe L.R."/>
            <person name="Gasser R.B."/>
        </authorList>
    </citation>
    <scope>NUCLEOTIDE SEQUENCE [LARGE SCALE GENOMIC DNA]</scope>
    <source>
        <strain evidence="1">ISS10</strain>
    </source>
</reference>
<protein>
    <submittedName>
        <fullName evidence="1">Uncharacterized protein</fullName>
    </submittedName>
</protein>
<dbReference type="AlphaFoldDB" id="A0A0V1LW32"/>
<evidence type="ECO:0000313" key="2">
    <source>
        <dbReference type="Proteomes" id="UP000054721"/>
    </source>
</evidence>
<dbReference type="Proteomes" id="UP000054721">
    <property type="component" value="Unassembled WGS sequence"/>
</dbReference>
<gene>
    <name evidence="1" type="ORF">T02_8421</name>
</gene>
<sequence>MKINNLKHNVAKLLIEDFVVKYSKISSYKFPARCESSDPDDDQINNPWSVHVNISRHDKFYEEANEKN</sequence>
<proteinExistence type="predicted"/>
<comment type="caution">
    <text evidence="1">The sequence shown here is derived from an EMBL/GenBank/DDBJ whole genome shotgun (WGS) entry which is preliminary data.</text>
</comment>
<name>A0A0V1LW32_9BILA</name>
<keyword evidence="2" id="KW-1185">Reference proteome</keyword>
<evidence type="ECO:0000313" key="1">
    <source>
        <dbReference type="EMBL" id="KRZ63326.1"/>
    </source>
</evidence>
<organism evidence="1 2">
    <name type="scientific">Trichinella nativa</name>
    <dbReference type="NCBI Taxonomy" id="6335"/>
    <lineage>
        <taxon>Eukaryota</taxon>
        <taxon>Metazoa</taxon>
        <taxon>Ecdysozoa</taxon>
        <taxon>Nematoda</taxon>
        <taxon>Enoplea</taxon>
        <taxon>Dorylaimia</taxon>
        <taxon>Trichinellida</taxon>
        <taxon>Trichinellidae</taxon>
        <taxon>Trichinella</taxon>
    </lineage>
</organism>
<dbReference type="EMBL" id="JYDW01000001">
    <property type="protein sequence ID" value="KRZ63326.1"/>
    <property type="molecule type" value="Genomic_DNA"/>
</dbReference>